<dbReference type="EMBL" id="JH651380">
    <property type="protein sequence ID" value="EIJ37373.1"/>
    <property type="molecule type" value="Genomic_DNA"/>
</dbReference>
<feature type="transmembrane region" description="Helical" evidence="2">
    <location>
        <begin position="56"/>
        <end position="74"/>
    </location>
</feature>
<evidence type="ECO:0000256" key="1">
    <source>
        <dbReference type="SAM" id="Coils"/>
    </source>
</evidence>
<protein>
    <recommendedName>
        <fullName evidence="5">Anti-sigma factor</fullName>
    </recommendedName>
</protein>
<name>I3C180_9FLAO</name>
<dbReference type="STRING" id="926559.JoomaDRAFT_0316"/>
<keyword evidence="1" id="KW-0175">Coiled coil</keyword>
<dbReference type="RefSeq" id="WP_008616219.1">
    <property type="nucleotide sequence ID" value="NZ_JH651380.1"/>
</dbReference>
<reference evidence="3 4" key="1">
    <citation type="submission" date="2012-02" db="EMBL/GenBank/DDBJ databases">
        <title>Improved High-Quality Draft genome of Joostella marina DSM 19592.</title>
        <authorList>
            <consortium name="US DOE Joint Genome Institute (JGI-PGF)"/>
            <person name="Lucas S."/>
            <person name="Copeland A."/>
            <person name="Lapidus A."/>
            <person name="Bruce D."/>
            <person name="Goodwin L."/>
            <person name="Pitluck S."/>
            <person name="Peters L."/>
            <person name="Chertkov O."/>
            <person name="Ovchinnikova G."/>
            <person name="Kyrpides N."/>
            <person name="Mavromatis K."/>
            <person name="Detter J.C."/>
            <person name="Han C."/>
            <person name="Land M."/>
            <person name="Hauser L."/>
            <person name="Markowitz V."/>
            <person name="Cheng J.-F."/>
            <person name="Hugenholtz P."/>
            <person name="Woyke T."/>
            <person name="Wu D."/>
            <person name="Tindall B."/>
            <person name="Brambilla E."/>
            <person name="Klenk H.-P."/>
            <person name="Eisen J.A."/>
        </authorList>
    </citation>
    <scope>NUCLEOTIDE SEQUENCE [LARGE SCALE GENOMIC DNA]</scope>
    <source>
        <strain evidence="3 4">DSM 19592</strain>
    </source>
</reference>
<sequence length="189" mass="22070">MKQNNNIDNLFENLKDEWDIETPQEGHENRFLEKLQTQKKVVSIHKKKSNNFPWKLLTVAASIAVLFIVGFQFLNTESVIEQQVAEEPTQIEKTEFYFASLINEEVEKIKAESTPETKQIIADAMLQLKKLEKDHEKLEEDLANEGNSKQILHAMIINYQTRINLLQDVLTQIEEIKQFKTTQDENQII</sequence>
<dbReference type="Proteomes" id="UP000004690">
    <property type="component" value="Unassembled WGS sequence"/>
</dbReference>
<organism evidence="3 4">
    <name type="scientific">Galbibacter orientalis DSM 19592</name>
    <dbReference type="NCBI Taxonomy" id="926559"/>
    <lineage>
        <taxon>Bacteria</taxon>
        <taxon>Pseudomonadati</taxon>
        <taxon>Bacteroidota</taxon>
        <taxon>Flavobacteriia</taxon>
        <taxon>Flavobacteriales</taxon>
        <taxon>Flavobacteriaceae</taxon>
        <taxon>Galbibacter</taxon>
    </lineage>
</organism>
<accession>I3C180</accession>
<evidence type="ECO:0008006" key="5">
    <source>
        <dbReference type="Google" id="ProtNLM"/>
    </source>
</evidence>
<keyword evidence="2" id="KW-0472">Membrane</keyword>
<gene>
    <name evidence="3" type="ORF">JoomaDRAFT_0316</name>
</gene>
<feature type="coiled-coil region" evidence="1">
    <location>
        <begin position="121"/>
        <end position="148"/>
    </location>
</feature>
<proteinExistence type="predicted"/>
<evidence type="ECO:0000313" key="3">
    <source>
        <dbReference type="EMBL" id="EIJ37373.1"/>
    </source>
</evidence>
<dbReference type="HOGENOM" id="CLU_114925_1_0_10"/>
<dbReference type="AlphaFoldDB" id="I3C180"/>
<dbReference type="OrthoDB" id="1143801at2"/>
<keyword evidence="2" id="KW-0812">Transmembrane</keyword>
<evidence type="ECO:0000256" key="2">
    <source>
        <dbReference type="SAM" id="Phobius"/>
    </source>
</evidence>
<evidence type="ECO:0000313" key="4">
    <source>
        <dbReference type="Proteomes" id="UP000004690"/>
    </source>
</evidence>
<dbReference type="eggNOG" id="ENOG50323WE">
    <property type="taxonomic scope" value="Bacteria"/>
</dbReference>
<keyword evidence="4" id="KW-1185">Reference proteome</keyword>
<keyword evidence="2" id="KW-1133">Transmembrane helix</keyword>